<accession>A0ABV9H0Z3</accession>
<organism evidence="1 2">
    <name type="scientific">Daeguia caeni</name>
    <dbReference type="NCBI Taxonomy" id="439612"/>
    <lineage>
        <taxon>Bacteria</taxon>
        <taxon>Pseudomonadati</taxon>
        <taxon>Pseudomonadota</taxon>
        <taxon>Alphaproteobacteria</taxon>
        <taxon>Hyphomicrobiales</taxon>
        <taxon>Brucellaceae</taxon>
        <taxon>Daeguia</taxon>
    </lineage>
</organism>
<sequence length="46" mass="5367">MDKALQHPDRDRAGFPRHQGFTALQIANPQVRFEGIRFSWLRPAPH</sequence>
<protein>
    <submittedName>
        <fullName evidence="1">Uncharacterized protein</fullName>
    </submittedName>
</protein>
<reference evidence="2" key="1">
    <citation type="journal article" date="2019" name="Int. J. Syst. Evol. Microbiol.">
        <title>The Global Catalogue of Microorganisms (GCM) 10K type strain sequencing project: providing services to taxonomists for standard genome sequencing and annotation.</title>
        <authorList>
            <consortium name="The Broad Institute Genomics Platform"/>
            <consortium name="The Broad Institute Genome Sequencing Center for Infectious Disease"/>
            <person name="Wu L."/>
            <person name="Ma J."/>
        </authorList>
    </citation>
    <scope>NUCLEOTIDE SEQUENCE [LARGE SCALE GENOMIC DNA]</scope>
    <source>
        <strain evidence="2">CGMCC 1.15731</strain>
    </source>
</reference>
<evidence type="ECO:0000313" key="1">
    <source>
        <dbReference type="EMBL" id="MFC4624113.1"/>
    </source>
</evidence>
<evidence type="ECO:0000313" key="2">
    <source>
        <dbReference type="Proteomes" id="UP001596042"/>
    </source>
</evidence>
<dbReference type="RefSeq" id="WP_374834234.1">
    <property type="nucleotide sequence ID" value="NZ_JBHEEZ010000043.1"/>
</dbReference>
<comment type="caution">
    <text evidence="1">The sequence shown here is derived from an EMBL/GenBank/DDBJ whole genome shotgun (WGS) entry which is preliminary data.</text>
</comment>
<gene>
    <name evidence="1" type="ORF">ACFO1V_02550</name>
</gene>
<dbReference type="EMBL" id="JBHSEL010000029">
    <property type="protein sequence ID" value="MFC4624113.1"/>
    <property type="molecule type" value="Genomic_DNA"/>
</dbReference>
<proteinExistence type="predicted"/>
<dbReference type="Proteomes" id="UP001596042">
    <property type="component" value="Unassembled WGS sequence"/>
</dbReference>
<name>A0ABV9H0Z3_9HYPH</name>
<keyword evidence="2" id="KW-1185">Reference proteome</keyword>